<proteinExistence type="predicted"/>
<dbReference type="EMBL" id="JAGGDJ010000002">
    <property type="protein sequence ID" value="MBO7743390.1"/>
    <property type="molecule type" value="Genomic_DNA"/>
</dbReference>
<evidence type="ECO:0000256" key="1">
    <source>
        <dbReference type="SAM" id="Phobius"/>
    </source>
</evidence>
<evidence type="ECO:0008006" key="4">
    <source>
        <dbReference type="Google" id="ProtNLM"/>
    </source>
</evidence>
<feature type="transmembrane region" description="Helical" evidence="1">
    <location>
        <begin position="237"/>
        <end position="264"/>
    </location>
</feature>
<keyword evidence="1" id="KW-0812">Transmembrane</keyword>
<feature type="transmembrane region" description="Helical" evidence="1">
    <location>
        <begin position="161"/>
        <end position="184"/>
    </location>
</feature>
<feature type="transmembrane region" description="Helical" evidence="1">
    <location>
        <begin position="270"/>
        <end position="289"/>
    </location>
</feature>
<feature type="transmembrane region" description="Helical" evidence="1">
    <location>
        <begin position="12"/>
        <end position="28"/>
    </location>
</feature>
<protein>
    <recommendedName>
        <fullName evidence="4">HPP family protein</fullName>
    </recommendedName>
</protein>
<sequence length="303" mass="33550">MAWNMLQTRRFLWAYLLVVVMLAGSVLLDQRDVLFPEIAGMAMGVIVFRVPHWIKNPLHLWLSPTLGAFIGTSLNYASLAPLIKLWIGLAIIVILMHLFRVQFGPTIPAALLPIFIGLHDYVFALSTAVFSFVIMWAAYAVRTPEKASKDPVKFRNVADTVIITLLLMLWMGIVAATGFEALIVPPVFALIFEVFHSNFTWKLIPPRLAVLTITALLSVGVYRLFADSIITVGVINVFITLLICIACKTPVPVAFGVSLMPLIYPAWGSWWFPAGVFVTTGALMCISAANRRIRHSRAAALNE</sequence>
<accession>A0ABS3W531</accession>
<organism evidence="2 3">
    <name type="scientific">Paenibacillus artemisiicola</name>
    <dbReference type="NCBI Taxonomy" id="1172618"/>
    <lineage>
        <taxon>Bacteria</taxon>
        <taxon>Bacillati</taxon>
        <taxon>Bacillota</taxon>
        <taxon>Bacilli</taxon>
        <taxon>Bacillales</taxon>
        <taxon>Paenibacillaceae</taxon>
        <taxon>Paenibacillus</taxon>
    </lineage>
</organism>
<gene>
    <name evidence="2" type="ORF">I8J29_04235</name>
</gene>
<dbReference type="Proteomes" id="UP000670947">
    <property type="component" value="Unassembled WGS sequence"/>
</dbReference>
<feature type="transmembrane region" description="Helical" evidence="1">
    <location>
        <begin position="204"/>
        <end position="225"/>
    </location>
</feature>
<feature type="transmembrane region" description="Helical" evidence="1">
    <location>
        <begin position="60"/>
        <end position="78"/>
    </location>
</feature>
<evidence type="ECO:0000313" key="2">
    <source>
        <dbReference type="EMBL" id="MBO7743390.1"/>
    </source>
</evidence>
<keyword evidence="1" id="KW-0472">Membrane</keyword>
<dbReference type="RefSeq" id="WP_208846425.1">
    <property type="nucleotide sequence ID" value="NZ_JAGGDJ010000002.1"/>
</dbReference>
<reference evidence="2 3" key="1">
    <citation type="submission" date="2021-03" db="EMBL/GenBank/DDBJ databases">
        <title>Paenibacillus artemisicola MWE-103 whole genome sequence.</title>
        <authorList>
            <person name="Ham Y.J."/>
        </authorList>
    </citation>
    <scope>NUCLEOTIDE SEQUENCE [LARGE SCALE GENOMIC DNA]</scope>
    <source>
        <strain evidence="2 3">MWE-103</strain>
    </source>
</reference>
<comment type="caution">
    <text evidence="2">The sequence shown here is derived from an EMBL/GenBank/DDBJ whole genome shotgun (WGS) entry which is preliminary data.</text>
</comment>
<keyword evidence="1" id="KW-1133">Transmembrane helix</keyword>
<feature type="transmembrane region" description="Helical" evidence="1">
    <location>
        <begin position="85"/>
        <end position="101"/>
    </location>
</feature>
<keyword evidence="3" id="KW-1185">Reference proteome</keyword>
<evidence type="ECO:0000313" key="3">
    <source>
        <dbReference type="Proteomes" id="UP000670947"/>
    </source>
</evidence>
<name>A0ABS3W531_9BACL</name>
<feature type="transmembrane region" description="Helical" evidence="1">
    <location>
        <begin position="121"/>
        <end position="141"/>
    </location>
</feature>